<dbReference type="GO" id="GO:0008839">
    <property type="term" value="F:4-hydroxy-tetrahydrodipicolinate reductase"/>
    <property type="evidence" value="ECO:0007669"/>
    <property type="project" value="InterPro"/>
</dbReference>
<protein>
    <submittedName>
        <fullName evidence="5">Dihydrodipicolinate reductase</fullName>
    </submittedName>
</protein>
<feature type="domain" description="Dihydrodipicolinate reductase N-terminal" evidence="3">
    <location>
        <begin position="13"/>
        <end position="77"/>
    </location>
</feature>
<dbReference type="SUPFAM" id="SSF51735">
    <property type="entry name" value="NAD(P)-binding Rossmann-fold domains"/>
    <property type="match status" value="1"/>
</dbReference>
<reference evidence="5 6" key="1">
    <citation type="submission" date="2018-09" db="EMBL/GenBank/DDBJ databases">
        <authorList>
            <person name="Zhu H."/>
        </authorList>
    </citation>
    <scope>NUCLEOTIDE SEQUENCE [LARGE SCALE GENOMIC DNA]</scope>
    <source>
        <strain evidence="5 6">K2R01-6</strain>
    </source>
</reference>
<evidence type="ECO:0000256" key="1">
    <source>
        <dbReference type="ARBA" id="ARBA00022857"/>
    </source>
</evidence>
<dbReference type="AlphaFoldDB" id="A0A418WMG9"/>
<evidence type="ECO:0000256" key="2">
    <source>
        <dbReference type="ARBA" id="ARBA00023002"/>
    </source>
</evidence>
<evidence type="ECO:0000313" key="5">
    <source>
        <dbReference type="EMBL" id="RJF91209.1"/>
    </source>
</evidence>
<dbReference type="GO" id="GO:0009089">
    <property type="term" value="P:lysine biosynthetic process via diaminopimelate"/>
    <property type="evidence" value="ECO:0007669"/>
    <property type="project" value="InterPro"/>
</dbReference>
<dbReference type="InterPro" id="IPR036291">
    <property type="entry name" value="NAD(P)-bd_dom_sf"/>
</dbReference>
<dbReference type="InterPro" id="IPR045760">
    <property type="entry name" value="DAP_DH_C"/>
</dbReference>
<gene>
    <name evidence="5" type="ORF">D3876_13910</name>
</gene>
<comment type="caution">
    <text evidence="5">The sequence shown here is derived from an EMBL/GenBank/DDBJ whole genome shotgun (WGS) entry which is preliminary data.</text>
</comment>
<dbReference type="InterPro" id="IPR000846">
    <property type="entry name" value="DapB_N"/>
</dbReference>
<evidence type="ECO:0000313" key="6">
    <source>
        <dbReference type="Proteomes" id="UP000286100"/>
    </source>
</evidence>
<name>A0A418WMG9_9SPHN</name>
<organism evidence="5 6">
    <name type="scientific">Sphingomonas cavernae</name>
    <dbReference type="NCBI Taxonomy" id="2320861"/>
    <lineage>
        <taxon>Bacteria</taxon>
        <taxon>Pseudomonadati</taxon>
        <taxon>Pseudomonadota</taxon>
        <taxon>Alphaproteobacteria</taxon>
        <taxon>Sphingomonadales</taxon>
        <taxon>Sphingomonadaceae</taxon>
        <taxon>Sphingomonas</taxon>
    </lineage>
</organism>
<dbReference type="CDD" id="cd24146">
    <property type="entry name" value="nat-AmDH_N_like"/>
    <property type="match status" value="1"/>
</dbReference>
<dbReference type="Pfam" id="PF01113">
    <property type="entry name" value="DapB_N"/>
    <property type="match status" value="1"/>
</dbReference>
<sequence>MTDARTYKVIQWATGNVGARALRTVIEHPQLELVGLWVSSPEKAGKDAGELAGIAPCGIKATNSVDDMVATDADCVLYMRQGTDIDEVCRLLASGKNIVTTRGDFHHPRSMDPDVRARVEQACLEGGSSIYSTGSSPGFVTEALAIPLLSLSRRHECLTIDEYADMSTRNSPDLLFNIMGYGVSPGQFDQRKVDYVKHDFASSMAQIADAIGLEADEWDAVGEMSAATNTAEIAAGTIEAGTVAAQRITITGLRGGKPVLRFRANWYCSRDIEHPEWELRESGWRIRVEGDTPLDVNITFPVKPEDYAAYTPGLTAHRAVNAIPAVCEAPPGIRTTVDLPHVIAKF</sequence>
<dbReference type="EMBL" id="QYUM01000003">
    <property type="protein sequence ID" value="RJF91209.1"/>
    <property type="molecule type" value="Genomic_DNA"/>
</dbReference>
<dbReference type="Gene3D" id="3.40.50.720">
    <property type="entry name" value="NAD(P)-binding Rossmann-like Domain"/>
    <property type="match status" value="1"/>
</dbReference>
<keyword evidence="6" id="KW-1185">Reference proteome</keyword>
<dbReference type="Proteomes" id="UP000286100">
    <property type="component" value="Unassembled WGS sequence"/>
</dbReference>
<dbReference type="Pfam" id="PF19328">
    <property type="entry name" value="DAP_DH_C"/>
    <property type="match status" value="1"/>
</dbReference>
<keyword evidence="2" id="KW-0560">Oxidoreductase</keyword>
<keyword evidence="1" id="KW-0521">NADP</keyword>
<accession>A0A418WMG9</accession>
<proteinExistence type="predicted"/>
<evidence type="ECO:0000259" key="4">
    <source>
        <dbReference type="Pfam" id="PF19328"/>
    </source>
</evidence>
<evidence type="ECO:0000259" key="3">
    <source>
        <dbReference type="Pfam" id="PF01113"/>
    </source>
</evidence>
<dbReference type="RefSeq" id="WP_119763095.1">
    <property type="nucleotide sequence ID" value="NZ_QYUM01000003.1"/>
</dbReference>
<dbReference type="OrthoDB" id="4759936at2"/>
<feature type="domain" description="2,4-diaminopentanoate dehydrogenase C-terminal" evidence="4">
    <location>
        <begin position="199"/>
        <end position="342"/>
    </location>
</feature>